<dbReference type="InterPro" id="IPR020846">
    <property type="entry name" value="MFS_dom"/>
</dbReference>
<dbReference type="InterPro" id="IPR005828">
    <property type="entry name" value="MFS_sugar_transport-like"/>
</dbReference>
<evidence type="ECO:0000313" key="11">
    <source>
        <dbReference type="Proteomes" id="UP000440096"/>
    </source>
</evidence>
<dbReference type="Pfam" id="PF00083">
    <property type="entry name" value="Sugar_tr"/>
    <property type="match status" value="1"/>
</dbReference>
<feature type="transmembrane region" description="Helical" evidence="8">
    <location>
        <begin position="331"/>
        <end position="358"/>
    </location>
</feature>
<dbReference type="InterPro" id="IPR005829">
    <property type="entry name" value="Sugar_transporter_CS"/>
</dbReference>
<evidence type="ECO:0000256" key="6">
    <source>
        <dbReference type="ARBA" id="ARBA00023136"/>
    </source>
</evidence>
<keyword evidence="4 8" id="KW-0812">Transmembrane</keyword>
<feature type="transmembrane region" description="Helical" evidence="8">
    <location>
        <begin position="119"/>
        <end position="144"/>
    </location>
</feature>
<dbReference type="InterPro" id="IPR036259">
    <property type="entry name" value="MFS_trans_sf"/>
</dbReference>
<dbReference type="GO" id="GO:0022857">
    <property type="term" value="F:transmembrane transporter activity"/>
    <property type="evidence" value="ECO:0007669"/>
    <property type="project" value="InterPro"/>
</dbReference>
<feature type="transmembrane region" description="Helical" evidence="8">
    <location>
        <begin position="188"/>
        <end position="208"/>
    </location>
</feature>
<dbReference type="SUPFAM" id="SSF103473">
    <property type="entry name" value="MFS general substrate transporter"/>
    <property type="match status" value="1"/>
</dbReference>
<feature type="domain" description="Major facilitator superfamily (MFS) profile" evidence="9">
    <location>
        <begin position="18"/>
        <end position="425"/>
    </location>
</feature>
<dbReference type="Gene3D" id="1.20.1250.20">
    <property type="entry name" value="MFS general substrate transporter like domains"/>
    <property type="match status" value="1"/>
</dbReference>
<feature type="transmembrane region" description="Helical" evidence="8">
    <location>
        <begin position="307"/>
        <end position="325"/>
    </location>
</feature>
<feature type="region of interest" description="Disordered" evidence="7">
    <location>
        <begin position="438"/>
        <end position="468"/>
    </location>
</feature>
<feature type="transmembrane region" description="Helical" evidence="8">
    <location>
        <begin position="370"/>
        <end position="392"/>
    </location>
</feature>
<evidence type="ECO:0000256" key="1">
    <source>
        <dbReference type="ARBA" id="ARBA00004651"/>
    </source>
</evidence>
<feature type="transmembrane region" description="Helical" evidence="8">
    <location>
        <begin position="30"/>
        <end position="49"/>
    </location>
</feature>
<evidence type="ECO:0000256" key="5">
    <source>
        <dbReference type="ARBA" id="ARBA00022989"/>
    </source>
</evidence>
<feature type="transmembrane region" description="Helical" evidence="8">
    <location>
        <begin position="165"/>
        <end position="182"/>
    </location>
</feature>
<name>A0A6N7YJ61_9PSEU</name>
<evidence type="ECO:0000256" key="7">
    <source>
        <dbReference type="SAM" id="MobiDB-lite"/>
    </source>
</evidence>
<dbReference type="Proteomes" id="UP000440096">
    <property type="component" value="Unassembled WGS sequence"/>
</dbReference>
<keyword evidence="11" id="KW-1185">Reference proteome</keyword>
<feature type="transmembrane region" description="Helical" evidence="8">
    <location>
        <begin position="55"/>
        <end position="77"/>
    </location>
</feature>
<proteinExistence type="predicted"/>
<comment type="subcellular location">
    <subcellularLocation>
        <location evidence="1">Cell membrane</location>
        <topology evidence="1">Multi-pass membrane protein</topology>
    </subcellularLocation>
</comment>
<evidence type="ECO:0000259" key="9">
    <source>
        <dbReference type="PROSITE" id="PS50850"/>
    </source>
</evidence>
<evidence type="ECO:0000313" key="10">
    <source>
        <dbReference type="EMBL" id="MTD52945.1"/>
    </source>
</evidence>
<dbReference type="PANTHER" id="PTHR43045:SF1">
    <property type="entry name" value="SHIKIMATE TRANSPORTER"/>
    <property type="match status" value="1"/>
</dbReference>
<evidence type="ECO:0000256" key="8">
    <source>
        <dbReference type="SAM" id="Phobius"/>
    </source>
</evidence>
<evidence type="ECO:0000256" key="4">
    <source>
        <dbReference type="ARBA" id="ARBA00022692"/>
    </source>
</evidence>
<accession>A0A6N7YJ61</accession>
<protein>
    <submittedName>
        <fullName evidence="10">MFS transporter</fullName>
    </submittedName>
</protein>
<feature type="transmembrane region" description="Helical" evidence="8">
    <location>
        <begin position="398"/>
        <end position="419"/>
    </location>
</feature>
<evidence type="ECO:0000256" key="2">
    <source>
        <dbReference type="ARBA" id="ARBA00022448"/>
    </source>
</evidence>
<dbReference type="AlphaFoldDB" id="A0A6N7YJ61"/>
<dbReference type="PROSITE" id="PS00217">
    <property type="entry name" value="SUGAR_TRANSPORT_2"/>
    <property type="match status" value="1"/>
</dbReference>
<dbReference type="PROSITE" id="PS50850">
    <property type="entry name" value="MFS"/>
    <property type="match status" value="1"/>
</dbReference>
<reference evidence="10 11" key="1">
    <citation type="submission" date="2019-11" db="EMBL/GenBank/DDBJ databases">
        <title>Draft genome of Amycolatopsis RM579.</title>
        <authorList>
            <person name="Duangmal K."/>
            <person name="Mingma R."/>
        </authorList>
    </citation>
    <scope>NUCLEOTIDE SEQUENCE [LARGE SCALE GENOMIC DNA]</scope>
    <source>
        <strain evidence="10 11">RM579</strain>
    </source>
</reference>
<feature type="transmembrane region" description="Helical" evidence="8">
    <location>
        <begin position="277"/>
        <end position="298"/>
    </location>
</feature>
<dbReference type="PANTHER" id="PTHR43045">
    <property type="entry name" value="SHIKIMATE TRANSPORTER"/>
    <property type="match status" value="1"/>
</dbReference>
<keyword evidence="6 8" id="KW-0472">Membrane</keyword>
<keyword evidence="3" id="KW-1003">Cell membrane</keyword>
<feature type="transmembrane region" description="Helical" evidence="8">
    <location>
        <begin position="241"/>
        <end position="265"/>
    </location>
</feature>
<organism evidence="10 11">
    <name type="scientific">Amycolatopsis pithecellobii</name>
    <dbReference type="NCBI Taxonomy" id="664692"/>
    <lineage>
        <taxon>Bacteria</taxon>
        <taxon>Bacillati</taxon>
        <taxon>Actinomycetota</taxon>
        <taxon>Actinomycetes</taxon>
        <taxon>Pseudonocardiales</taxon>
        <taxon>Pseudonocardiaceae</taxon>
        <taxon>Amycolatopsis</taxon>
    </lineage>
</organism>
<dbReference type="GO" id="GO:0005886">
    <property type="term" value="C:plasma membrane"/>
    <property type="evidence" value="ECO:0007669"/>
    <property type="project" value="UniProtKB-SubCell"/>
</dbReference>
<dbReference type="CDD" id="cd17369">
    <property type="entry name" value="MFS_ShiA_like"/>
    <property type="match status" value="1"/>
</dbReference>
<gene>
    <name evidence="10" type="ORF">GKO32_02995</name>
</gene>
<dbReference type="Pfam" id="PF07690">
    <property type="entry name" value="MFS_1"/>
    <property type="match status" value="1"/>
</dbReference>
<dbReference type="OrthoDB" id="3768022at2"/>
<dbReference type="InterPro" id="IPR011701">
    <property type="entry name" value="MFS"/>
</dbReference>
<comment type="caution">
    <text evidence="10">The sequence shown here is derived from an EMBL/GenBank/DDBJ whole genome shotgun (WGS) entry which is preliminary data.</text>
</comment>
<feature type="transmembrane region" description="Helical" evidence="8">
    <location>
        <begin position="89"/>
        <end position="113"/>
    </location>
</feature>
<keyword evidence="2" id="KW-0813">Transport</keyword>
<keyword evidence="5 8" id="KW-1133">Transmembrane helix</keyword>
<sequence>MGTAAPTAVAQKRNVRTAAASGFFGTTLEYYDFLIYGTAAALFFGKIFFPDPALGTLLALGTFGVAYVARPFGAVVWGHLGDKFGRKKILLAILLTMGVATFLVGCIPSYTAIGAASPVILVVLRIIQGLSAGGEQTGSALIAFEHAPDRKRAFYTSWTQSGSQFGNFVASVVFLPLTALLPKDAMLAWGWRIPFWLSALIIAMTFVLRRKLVEPESGKQPQAAARATVPLVEVFRDHWRAVLRVVVGGLCISPAGLVYVFGLSYGTNVIGLSRSPMLILVAGSALGMGITIPFFAILSDRIGRKPVFVIGLAGCMALIPVWLGAVHAGNWTVIFLAGFALMDIFLAMPTAILLAAFLELFPSHIRFSGMAIGFMLGIVLTGLLPAIAQSFVQDDPGNWGQVAWLFAGLLFAAGVAVLAGPETYRVPTRELGGGLAEPFPTAPQGNVTQAGHKYVTKPDRTSTTGPTP</sequence>
<dbReference type="EMBL" id="WMBA01000003">
    <property type="protein sequence ID" value="MTD52945.1"/>
    <property type="molecule type" value="Genomic_DNA"/>
</dbReference>
<evidence type="ECO:0000256" key="3">
    <source>
        <dbReference type="ARBA" id="ARBA00022475"/>
    </source>
</evidence>